<evidence type="ECO:0000256" key="12">
    <source>
        <dbReference type="SAM" id="Coils"/>
    </source>
</evidence>
<dbReference type="EMBL" id="CP043026">
    <property type="protein sequence ID" value="QEH61247.1"/>
    <property type="molecule type" value="Genomic_DNA"/>
</dbReference>
<dbReference type="SUPFAM" id="SSF55604">
    <property type="entry name" value="Glucose permease domain IIB"/>
    <property type="match status" value="1"/>
</dbReference>
<dbReference type="KEGG" id="schi:SCHIN_v1c00490"/>
<evidence type="ECO:0000256" key="2">
    <source>
        <dbReference type="ARBA" id="ARBA00022448"/>
    </source>
</evidence>
<dbReference type="InterPro" id="IPR003352">
    <property type="entry name" value="PTS_EIIC"/>
</dbReference>
<dbReference type="PROSITE" id="PS51098">
    <property type="entry name" value="PTS_EIIB_TYPE_1"/>
    <property type="match status" value="1"/>
</dbReference>
<feature type="domain" description="PTS EIIC type-1" evidence="16">
    <location>
        <begin position="279"/>
        <end position="631"/>
    </location>
</feature>
<evidence type="ECO:0000256" key="4">
    <source>
        <dbReference type="ARBA" id="ARBA00022597"/>
    </source>
</evidence>
<keyword evidence="6" id="KW-0598">Phosphotransferase system</keyword>
<feature type="domain" description="PTS EIIA type-1" evidence="14">
    <location>
        <begin position="21"/>
        <end position="125"/>
    </location>
</feature>
<dbReference type="RefSeq" id="WP_166507642.1">
    <property type="nucleotide sequence ID" value="NZ_CP043026.1"/>
</dbReference>
<dbReference type="InterPro" id="IPR036878">
    <property type="entry name" value="Glu_permease_IIB"/>
</dbReference>
<dbReference type="PANTHER" id="PTHR30175:SF1">
    <property type="entry name" value="PTS SYSTEM ARBUTIN-, CELLOBIOSE-, AND SALICIN-SPECIFIC EIIBC COMPONENT-RELATED"/>
    <property type="match status" value="1"/>
</dbReference>
<dbReference type="AlphaFoldDB" id="A0A5B9Y4R1"/>
<feature type="transmembrane region" description="Helical" evidence="13">
    <location>
        <begin position="552"/>
        <end position="572"/>
    </location>
</feature>
<feature type="transmembrane region" description="Helical" evidence="13">
    <location>
        <begin position="496"/>
        <end position="517"/>
    </location>
</feature>
<comment type="subcellular location">
    <subcellularLocation>
        <location evidence="1">Cell membrane</location>
        <topology evidence="1">Multi-pass membrane protein</topology>
    </subcellularLocation>
</comment>
<feature type="domain" description="PTS EIIB type-1" evidence="15">
    <location>
        <begin position="166"/>
        <end position="248"/>
    </location>
</feature>
<evidence type="ECO:0000256" key="7">
    <source>
        <dbReference type="ARBA" id="ARBA00022692"/>
    </source>
</evidence>
<evidence type="ECO:0000256" key="1">
    <source>
        <dbReference type="ARBA" id="ARBA00004651"/>
    </source>
</evidence>
<dbReference type="GO" id="GO:0008982">
    <property type="term" value="F:protein-N(PI)-phosphohistidine-sugar phosphotransferase activity"/>
    <property type="evidence" value="ECO:0007669"/>
    <property type="project" value="InterPro"/>
</dbReference>
<dbReference type="GO" id="GO:0090589">
    <property type="term" value="F:protein-phosphocysteine-trehalose phosphotransferase system transporter activity"/>
    <property type="evidence" value="ECO:0007669"/>
    <property type="project" value="TreeGrafter"/>
</dbReference>
<proteinExistence type="predicted"/>
<evidence type="ECO:0000256" key="5">
    <source>
        <dbReference type="ARBA" id="ARBA00022679"/>
    </source>
</evidence>
<dbReference type="PROSITE" id="PS51093">
    <property type="entry name" value="PTS_EIIA_TYPE_1"/>
    <property type="match status" value="1"/>
</dbReference>
<dbReference type="GO" id="GO:0009401">
    <property type="term" value="P:phosphoenolpyruvate-dependent sugar phosphotransferase system"/>
    <property type="evidence" value="ECO:0007669"/>
    <property type="project" value="UniProtKB-KW"/>
</dbReference>
<sequence>MKIKIYAPVDCDVKSIGECSDETFAQKMLGDGLVIIPKNGSFKSFLESSKVAMIADTKHAIFLESQNLKFLMHIGLETVNLNGKPFNILVEEKEEVSLSEALLNVNLDLIEKEGLSNETVICVDQQNVKKLKVLILKQNAKQGDLIAEIEIELIDKPIKEIGGNIESDYTLLNRHVGGSENVDSHLNCVTRFRFNIINKDLVNIKELKQISFVRGINWSGNQLQVIIGPEVNKVRDKYISLFETNGSASKKLINKQKFQFKRAFVDFISNVMLPTIPILMVGGMGQALFAILTITKAVDPITTSNIPNLTTDQNLISGSLFVITNTALQFIGMFMCFNTVKYMKGNLPMGVLVALAIASPFLYPGKAWVLFTVGPVDIKFQGYTTMIFPQIAAAFIYVYLDRWIKTWIPAALDIILRHFMAFFITCGIMFFVAGPILGLVETGVFYIFNSVQKIPYGIGIGIFGFAWTFLVLTGMHLALATAMMSGFLSNPEVGSTLLALTTMTSITTIATCAAVGIQAKENNIKTIAFGALVPGAFGISEPTYYSISMIRPILFVPVVVARGLTGVLIGLLDLRWYQPGGRGVLGFTSAISVFADSWNLPKYFICMAFIFVVCFALTMLVYKERKNEKREYFKLFKVISKISNQLGITEISEMKNNINQMQNKDYLRRTKILEKKVVASNNKKYLLEKYSSKENLKDSQKLRIEKETQQINSLEKEIKAELKIVDKDHLAMYDLVMKKIKSLNDITNESLNTIGNVLFNISHGLEVNYKLLEGYDNNFSDLKKLKIKKVEVKNG</sequence>
<evidence type="ECO:0000259" key="16">
    <source>
        <dbReference type="PROSITE" id="PS51103"/>
    </source>
</evidence>
<dbReference type="InterPro" id="IPR011055">
    <property type="entry name" value="Dup_hybrid_motif"/>
</dbReference>
<protein>
    <submittedName>
        <fullName evidence="17">PTS system, beta-glucoside-specific IIA component</fullName>
    </submittedName>
</protein>
<accession>A0A5B9Y4R1</accession>
<evidence type="ECO:0000256" key="3">
    <source>
        <dbReference type="ARBA" id="ARBA00022475"/>
    </source>
</evidence>
<dbReference type="InterPro" id="IPR018113">
    <property type="entry name" value="PTrfase_EIIB_Cys"/>
</dbReference>
<feature type="transmembrane region" description="Helical" evidence="13">
    <location>
        <begin position="271"/>
        <end position="295"/>
    </location>
</feature>
<feature type="active site" description="Phosphocysteine intermediate; for EIIB activity" evidence="11">
    <location>
        <position position="188"/>
    </location>
</feature>
<dbReference type="PANTHER" id="PTHR30175">
    <property type="entry name" value="PHOSPHOTRANSFERASE SYSTEM TRANSPORT PROTEIN"/>
    <property type="match status" value="1"/>
</dbReference>
<dbReference type="GO" id="GO:0015771">
    <property type="term" value="P:trehalose transport"/>
    <property type="evidence" value="ECO:0007669"/>
    <property type="project" value="TreeGrafter"/>
</dbReference>
<dbReference type="Gene3D" id="2.70.70.10">
    <property type="entry name" value="Glucose Permease (Domain IIA)"/>
    <property type="match status" value="1"/>
</dbReference>
<evidence type="ECO:0000259" key="14">
    <source>
        <dbReference type="PROSITE" id="PS51093"/>
    </source>
</evidence>
<keyword evidence="7 13" id="KW-0812">Transmembrane</keyword>
<evidence type="ECO:0000256" key="6">
    <source>
        <dbReference type="ARBA" id="ARBA00022683"/>
    </source>
</evidence>
<evidence type="ECO:0000313" key="17">
    <source>
        <dbReference type="EMBL" id="QEH61247.1"/>
    </source>
</evidence>
<dbReference type="GO" id="GO:0005886">
    <property type="term" value="C:plasma membrane"/>
    <property type="evidence" value="ECO:0007669"/>
    <property type="project" value="UniProtKB-SubCell"/>
</dbReference>
<keyword evidence="2" id="KW-0813">Transport</keyword>
<dbReference type="Pfam" id="PF02378">
    <property type="entry name" value="PTS_EIIC"/>
    <property type="match status" value="1"/>
</dbReference>
<evidence type="ECO:0000259" key="15">
    <source>
        <dbReference type="PROSITE" id="PS51098"/>
    </source>
</evidence>
<organism evidence="17 18">
    <name type="scientific">Spiroplasma chinense</name>
    <dbReference type="NCBI Taxonomy" id="216932"/>
    <lineage>
        <taxon>Bacteria</taxon>
        <taxon>Bacillati</taxon>
        <taxon>Mycoplasmatota</taxon>
        <taxon>Mollicutes</taxon>
        <taxon>Entomoplasmatales</taxon>
        <taxon>Spiroplasmataceae</taxon>
        <taxon>Spiroplasma</taxon>
    </lineage>
</organism>
<feature type="coiled-coil region" evidence="12">
    <location>
        <begin position="697"/>
        <end position="724"/>
    </location>
</feature>
<feature type="transmembrane region" description="Helical" evidence="13">
    <location>
        <begin position="349"/>
        <end position="371"/>
    </location>
</feature>
<keyword evidence="5" id="KW-0808">Transferase</keyword>
<dbReference type="GO" id="GO:0016301">
    <property type="term" value="F:kinase activity"/>
    <property type="evidence" value="ECO:0007669"/>
    <property type="project" value="UniProtKB-KW"/>
</dbReference>
<dbReference type="Pfam" id="PF00367">
    <property type="entry name" value="PTS_EIIB"/>
    <property type="match status" value="1"/>
</dbReference>
<dbReference type="InterPro" id="IPR001996">
    <property type="entry name" value="PTS_IIB_1"/>
</dbReference>
<dbReference type="PROSITE" id="PS01035">
    <property type="entry name" value="PTS_EIIB_TYPE_1_CYS"/>
    <property type="match status" value="1"/>
</dbReference>
<evidence type="ECO:0000256" key="10">
    <source>
        <dbReference type="ARBA" id="ARBA00023136"/>
    </source>
</evidence>
<evidence type="ECO:0000256" key="11">
    <source>
        <dbReference type="PROSITE-ProRule" id="PRU00421"/>
    </source>
</evidence>
<dbReference type="Gene3D" id="3.30.1360.60">
    <property type="entry name" value="Glucose permease domain IIB"/>
    <property type="match status" value="1"/>
</dbReference>
<feature type="transmembrane region" description="Helical" evidence="13">
    <location>
        <begin position="315"/>
        <end position="337"/>
    </location>
</feature>
<name>A0A5B9Y4R1_9MOLU</name>
<feature type="transmembrane region" description="Helical" evidence="13">
    <location>
        <begin position="421"/>
        <end position="448"/>
    </location>
</feature>
<feature type="transmembrane region" description="Helical" evidence="13">
    <location>
        <begin position="383"/>
        <end position="400"/>
    </location>
</feature>
<dbReference type="InterPro" id="IPR013013">
    <property type="entry name" value="PTS_EIIC_1"/>
</dbReference>
<keyword evidence="9 13" id="KW-1133">Transmembrane helix</keyword>
<keyword evidence="4" id="KW-0762">Sugar transport</keyword>
<dbReference type="Pfam" id="PF00358">
    <property type="entry name" value="PTS_EIIA_1"/>
    <property type="match status" value="1"/>
</dbReference>
<dbReference type="InterPro" id="IPR001127">
    <property type="entry name" value="PTS_EIIA_1_perm"/>
</dbReference>
<dbReference type="InterPro" id="IPR050558">
    <property type="entry name" value="PTS_Sugar-Specific_Components"/>
</dbReference>
<evidence type="ECO:0000256" key="9">
    <source>
        <dbReference type="ARBA" id="ARBA00022989"/>
    </source>
</evidence>
<keyword evidence="10 13" id="KW-0472">Membrane</keyword>
<gene>
    <name evidence="17" type="primary">bglF</name>
    <name evidence="17" type="ORF">SCHIN_v1c00490</name>
</gene>
<keyword evidence="3" id="KW-1003">Cell membrane</keyword>
<feature type="transmembrane region" description="Helical" evidence="13">
    <location>
        <begin position="602"/>
        <end position="622"/>
    </location>
</feature>
<feature type="transmembrane region" description="Helical" evidence="13">
    <location>
        <begin position="454"/>
        <end position="484"/>
    </location>
</feature>
<keyword evidence="8" id="KW-0418">Kinase</keyword>
<keyword evidence="12" id="KW-0175">Coiled coil</keyword>
<evidence type="ECO:0000256" key="8">
    <source>
        <dbReference type="ARBA" id="ARBA00022777"/>
    </source>
</evidence>
<evidence type="ECO:0000256" key="13">
    <source>
        <dbReference type="SAM" id="Phobius"/>
    </source>
</evidence>
<dbReference type="SUPFAM" id="SSF51261">
    <property type="entry name" value="Duplicated hybrid motif"/>
    <property type="match status" value="1"/>
</dbReference>
<reference evidence="17 18" key="1">
    <citation type="submission" date="2019-08" db="EMBL/GenBank/DDBJ databases">
        <title>Complete genome sequence of Spiroplasma chinense CCH (DSM 19755).</title>
        <authorList>
            <person name="Shen H.-Y."/>
            <person name="Lin Y.-C."/>
            <person name="Chou L."/>
            <person name="Kuo C.-H."/>
        </authorList>
    </citation>
    <scope>NUCLEOTIDE SEQUENCE [LARGE SCALE GENOMIC DNA]</scope>
    <source>
        <strain evidence="17 18">CCH</strain>
    </source>
</reference>
<dbReference type="Proteomes" id="UP000323144">
    <property type="component" value="Chromosome"/>
</dbReference>
<evidence type="ECO:0000313" key="18">
    <source>
        <dbReference type="Proteomes" id="UP000323144"/>
    </source>
</evidence>
<keyword evidence="18" id="KW-1185">Reference proteome</keyword>
<dbReference type="PROSITE" id="PS51103">
    <property type="entry name" value="PTS_EIIC_TYPE_1"/>
    <property type="match status" value="1"/>
</dbReference>